<reference evidence="2 3" key="1">
    <citation type="submission" date="2018-09" db="EMBL/GenBank/DDBJ databases">
        <title>Genomic Encyclopedia of Archaeal and Bacterial Type Strains, Phase II (KMG-II): from individual species to whole genera.</title>
        <authorList>
            <person name="Goeker M."/>
        </authorList>
    </citation>
    <scope>NUCLEOTIDE SEQUENCE [LARGE SCALE GENOMIC DNA]</scope>
    <source>
        <strain evidence="2 3">DSM 27148</strain>
    </source>
</reference>
<dbReference type="OrthoDB" id="1119391at2"/>
<organism evidence="2 3">
    <name type="scientific">Mangrovibacterium diazotrophicum</name>
    <dbReference type="NCBI Taxonomy" id="1261403"/>
    <lineage>
        <taxon>Bacteria</taxon>
        <taxon>Pseudomonadati</taxon>
        <taxon>Bacteroidota</taxon>
        <taxon>Bacteroidia</taxon>
        <taxon>Marinilabiliales</taxon>
        <taxon>Prolixibacteraceae</taxon>
        <taxon>Mangrovibacterium</taxon>
    </lineage>
</organism>
<comment type="caution">
    <text evidence="2">The sequence shown here is derived from an EMBL/GenBank/DDBJ whole genome shotgun (WGS) entry which is preliminary data.</text>
</comment>
<evidence type="ECO:0000256" key="1">
    <source>
        <dbReference type="SAM" id="SignalP"/>
    </source>
</evidence>
<evidence type="ECO:0000313" key="2">
    <source>
        <dbReference type="EMBL" id="RKD91872.1"/>
    </source>
</evidence>
<evidence type="ECO:0000313" key="3">
    <source>
        <dbReference type="Proteomes" id="UP000283387"/>
    </source>
</evidence>
<feature type="signal peptide" evidence="1">
    <location>
        <begin position="1"/>
        <end position="25"/>
    </location>
</feature>
<sequence>MKKLTCVFGIFLALVLVLSACQETALDENVTQEELKKANVKLTGFDDWGFNWNAQQFNGYLINMMLGDSYFEGWPHYKQHVYNGEGSEFWNMLVANYDYWIYMMPPELLDTRLNAHWNSGLIRKDGVYPETWVNSNGWIVFKYSGEVDGQYWSHMRKLVSSRSSDTLSGGIWYNSEGKEIGFESMYWPELIVIQVVNEGEIPPFFYDEYNSPWGPGYGKYKN</sequence>
<proteinExistence type="predicted"/>
<dbReference type="Proteomes" id="UP000283387">
    <property type="component" value="Unassembled WGS sequence"/>
</dbReference>
<name>A0A419W901_9BACT</name>
<keyword evidence="3" id="KW-1185">Reference proteome</keyword>
<dbReference type="EMBL" id="RAPN01000001">
    <property type="protein sequence ID" value="RKD91872.1"/>
    <property type="molecule type" value="Genomic_DNA"/>
</dbReference>
<dbReference type="RefSeq" id="WP_120273136.1">
    <property type="nucleotide sequence ID" value="NZ_RAPN01000001.1"/>
</dbReference>
<accession>A0A419W901</accession>
<dbReference type="AlphaFoldDB" id="A0A419W901"/>
<keyword evidence="1" id="KW-0732">Signal</keyword>
<protein>
    <submittedName>
        <fullName evidence="2">Uncharacterized protein</fullName>
    </submittedName>
</protein>
<feature type="chain" id="PRO_5019076674" evidence="1">
    <location>
        <begin position="26"/>
        <end position="222"/>
    </location>
</feature>
<gene>
    <name evidence="2" type="ORF">BC643_2240</name>
</gene>
<dbReference type="PROSITE" id="PS51257">
    <property type="entry name" value="PROKAR_LIPOPROTEIN"/>
    <property type="match status" value="1"/>
</dbReference>